<dbReference type="Proteomes" id="UP000276133">
    <property type="component" value="Unassembled WGS sequence"/>
</dbReference>
<evidence type="ECO:0000313" key="1">
    <source>
        <dbReference type="EMBL" id="RNA28690.1"/>
    </source>
</evidence>
<sequence length="70" mass="8199">MSYSIKTNSSKTAATKYTNSDNYLDSNNFQEDLENYLQNKFFYTRITHSQKTKCSSETCQTNSPHEMRLI</sequence>
<dbReference type="EMBL" id="REGN01002353">
    <property type="protein sequence ID" value="RNA28690.1"/>
    <property type="molecule type" value="Genomic_DNA"/>
</dbReference>
<comment type="caution">
    <text evidence="1">The sequence shown here is derived from an EMBL/GenBank/DDBJ whole genome shotgun (WGS) entry which is preliminary data.</text>
</comment>
<name>A0A3M7RZ14_BRAPC</name>
<keyword evidence="2" id="KW-1185">Reference proteome</keyword>
<evidence type="ECO:0000313" key="2">
    <source>
        <dbReference type="Proteomes" id="UP000276133"/>
    </source>
</evidence>
<organism evidence="1 2">
    <name type="scientific">Brachionus plicatilis</name>
    <name type="common">Marine rotifer</name>
    <name type="synonym">Brachionus muelleri</name>
    <dbReference type="NCBI Taxonomy" id="10195"/>
    <lineage>
        <taxon>Eukaryota</taxon>
        <taxon>Metazoa</taxon>
        <taxon>Spiralia</taxon>
        <taxon>Gnathifera</taxon>
        <taxon>Rotifera</taxon>
        <taxon>Eurotatoria</taxon>
        <taxon>Monogononta</taxon>
        <taxon>Pseudotrocha</taxon>
        <taxon>Ploima</taxon>
        <taxon>Brachionidae</taxon>
        <taxon>Brachionus</taxon>
    </lineage>
</organism>
<protein>
    <submittedName>
        <fullName evidence="1">Uncharacterized protein</fullName>
    </submittedName>
</protein>
<reference evidence="1 2" key="1">
    <citation type="journal article" date="2018" name="Sci. Rep.">
        <title>Genomic signatures of local adaptation to the degree of environmental predictability in rotifers.</title>
        <authorList>
            <person name="Franch-Gras L."/>
            <person name="Hahn C."/>
            <person name="Garcia-Roger E.M."/>
            <person name="Carmona M.J."/>
            <person name="Serra M."/>
            <person name="Gomez A."/>
        </authorList>
    </citation>
    <scope>NUCLEOTIDE SEQUENCE [LARGE SCALE GENOMIC DNA]</scope>
    <source>
        <strain evidence="1">HYR1</strain>
    </source>
</reference>
<proteinExistence type="predicted"/>
<dbReference type="AlphaFoldDB" id="A0A3M7RZ14"/>
<accession>A0A3M7RZ14</accession>
<gene>
    <name evidence="1" type="ORF">BpHYR1_019082</name>
</gene>